<dbReference type="Gene3D" id="3.40.50.300">
    <property type="entry name" value="P-loop containing nucleotide triphosphate hydrolases"/>
    <property type="match status" value="1"/>
</dbReference>
<dbReference type="PANTHER" id="PTHR47978">
    <property type="match status" value="1"/>
</dbReference>
<dbReference type="GO" id="GO:0003924">
    <property type="term" value="F:GTPase activity"/>
    <property type="evidence" value="ECO:0007669"/>
    <property type="project" value="InterPro"/>
</dbReference>
<dbReference type="SMART" id="SM00175">
    <property type="entry name" value="RAB"/>
    <property type="match status" value="1"/>
</dbReference>
<dbReference type="CDD" id="cd01860">
    <property type="entry name" value="Rab5_related"/>
    <property type="match status" value="1"/>
</dbReference>
<evidence type="ECO:0000256" key="2">
    <source>
        <dbReference type="ARBA" id="ARBA00022741"/>
    </source>
</evidence>
<keyword evidence="4" id="KW-1185">Reference proteome</keyword>
<dbReference type="SMART" id="SM00174">
    <property type="entry name" value="RHO"/>
    <property type="match status" value="1"/>
</dbReference>
<dbReference type="OrthoDB" id="63533at2759"/>
<proteinExistence type="inferred from homology"/>
<dbReference type="GO" id="GO:0005525">
    <property type="term" value="F:GTP binding"/>
    <property type="evidence" value="ECO:0007669"/>
    <property type="project" value="InterPro"/>
</dbReference>
<dbReference type="PROSITE" id="PS51419">
    <property type="entry name" value="RAB"/>
    <property type="match status" value="1"/>
</dbReference>
<gene>
    <name evidence="3" type="ORF">DILT_LOCUS7008</name>
</gene>
<dbReference type="Pfam" id="PF00071">
    <property type="entry name" value="Ras"/>
    <property type="match status" value="2"/>
</dbReference>
<protein>
    <submittedName>
        <fullName evidence="3">Uncharacterized protein</fullName>
    </submittedName>
</protein>
<evidence type="ECO:0000313" key="3">
    <source>
        <dbReference type="EMBL" id="VDN11177.1"/>
    </source>
</evidence>
<sequence>MAGRQAMYKLVLLGESAVGKSSIVLRFVKSQFYEYQEATIGGQERYHSLAPMYYRGAQAAVVVYDITNVQSYNRAMEWVTELRDRAPGVKVIALAGNKCDLHQQRLVSTQVPLSSLCDAEAYAQEHGLLFMETSAKTATNVMQLFTAIGRNMNPLHPSFNLWKPCYIYFPCREYPTYYGGYTRRPSQKHIHTP</sequence>
<dbReference type="PROSITE" id="PS51421">
    <property type="entry name" value="RAS"/>
    <property type="match status" value="1"/>
</dbReference>
<keyword evidence="2" id="KW-0547">Nucleotide-binding</keyword>
<comment type="similarity">
    <text evidence="1">Belongs to the small GTPase superfamily. Rab family.</text>
</comment>
<evidence type="ECO:0000313" key="4">
    <source>
        <dbReference type="Proteomes" id="UP000281553"/>
    </source>
</evidence>
<dbReference type="InterPro" id="IPR001806">
    <property type="entry name" value="Small_GTPase"/>
</dbReference>
<name>A0A3P7LH13_DIBLA</name>
<dbReference type="Proteomes" id="UP000281553">
    <property type="component" value="Unassembled WGS sequence"/>
</dbReference>
<dbReference type="AlphaFoldDB" id="A0A3P7LH13"/>
<dbReference type="SUPFAM" id="SSF52540">
    <property type="entry name" value="P-loop containing nucleoside triphosphate hydrolases"/>
    <property type="match status" value="1"/>
</dbReference>
<organism evidence="3 4">
    <name type="scientific">Dibothriocephalus latus</name>
    <name type="common">Fish tapeworm</name>
    <name type="synonym">Diphyllobothrium latum</name>
    <dbReference type="NCBI Taxonomy" id="60516"/>
    <lineage>
        <taxon>Eukaryota</taxon>
        <taxon>Metazoa</taxon>
        <taxon>Spiralia</taxon>
        <taxon>Lophotrochozoa</taxon>
        <taxon>Platyhelminthes</taxon>
        <taxon>Cestoda</taxon>
        <taxon>Eucestoda</taxon>
        <taxon>Diphyllobothriidea</taxon>
        <taxon>Diphyllobothriidae</taxon>
        <taxon>Dibothriocephalus</taxon>
    </lineage>
</organism>
<dbReference type="InterPro" id="IPR027417">
    <property type="entry name" value="P-loop_NTPase"/>
</dbReference>
<accession>A0A3P7LH13</accession>
<evidence type="ECO:0000256" key="1">
    <source>
        <dbReference type="ARBA" id="ARBA00006270"/>
    </source>
</evidence>
<dbReference type="SMART" id="SM00173">
    <property type="entry name" value="RAS"/>
    <property type="match status" value="1"/>
</dbReference>
<dbReference type="PRINTS" id="PR00449">
    <property type="entry name" value="RASTRNSFRMNG"/>
</dbReference>
<dbReference type="FunFam" id="3.40.50.300:FF:001447">
    <property type="entry name" value="Ras-related protein Rab-1B"/>
    <property type="match status" value="1"/>
</dbReference>
<dbReference type="EMBL" id="UYRU01050898">
    <property type="protein sequence ID" value="VDN11177.1"/>
    <property type="molecule type" value="Genomic_DNA"/>
</dbReference>
<reference evidence="3 4" key="1">
    <citation type="submission" date="2018-11" db="EMBL/GenBank/DDBJ databases">
        <authorList>
            <consortium name="Pathogen Informatics"/>
        </authorList>
    </citation>
    <scope>NUCLEOTIDE SEQUENCE [LARGE SCALE GENOMIC DNA]</scope>
</reference>